<evidence type="ECO:0000256" key="6">
    <source>
        <dbReference type="ARBA" id="ARBA00023065"/>
    </source>
</evidence>
<dbReference type="GO" id="GO:0005524">
    <property type="term" value="F:ATP binding"/>
    <property type="evidence" value="ECO:0007669"/>
    <property type="project" value="UniProtKB-KW"/>
</dbReference>
<dbReference type="Gene3D" id="3.40.50.300">
    <property type="entry name" value="P-loop containing nucleotide triphosphate hydrolases"/>
    <property type="match status" value="2"/>
</dbReference>
<evidence type="ECO:0000313" key="10">
    <source>
        <dbReference type="EMBL" id="TWU44722.1"/>
    </source>
</evidence>
<dbReference type="CDD" id="cd00267">
    <property type="entry name" value="ABC_ATPase"/>
    <property type="match status" value="1"/>
</dbReference>
<evidence type="ECO:0000256" key="8">
    <source>
        <dbReference type="SAM" id="MobiDB-lite"/>
    </source>
</evidence>
<dbReference type="InterPro" id="IPR038729">
    <property type="entry name" value="Rad50/SbcC_AAA"/>
</dbReference>
<dbReference type="GO" id="GO:0016887">
    <property type="term" value="F:ATP hydrolysis activity"/>
    <property type="evidence" value="ECO:0007669"/>
    <property type="project" value="InterPro"/>
</dbReference>
<dbReference type="InterPro" id="IPR003959">
    <property type="entry name" value="ATPase_AAA_core"/>
</dbReference>
<dbReference type="SMART" id="SM00382">
    <property type="entry name" value="AAA"/>
    <property type="match status" value="1"/>
</dbReference>
<keyword evidence="2" id="KW-0813">Transport</keyword>
<keyword evidence="10" id="KW-0378">Hydrolase</keyword>
<evidence type="ECO:0000256" key="5">
    <source>
        <dbReference type="ARBA" id="ARBA00023004"/>
    </source>
</evidence>
<dbReference type="Pfam" id="PF13304">
    <property type="entry name" value="AAA_21"/>
    <property type="match status" value="1"/>
</dbReference>
<feature type="compositionally biased region" description="Basic and acidic residues" evidence="8">
    <location>
        <begin position="260"/>
        <end position="269"/>
    </location>
</feature>
<evidence type="ECO:0000256" key="2">
    <source>
        <dbReference type="ARBA" id="ARBA00022448"/>
    </source>
</evidence>
<keyword evidence="7" id="KW-0472">Membrane</keyword>
<dbReference type="EC" id="3.6.3.-" evidence="10"/>
<dbReference type="InterPro" id="IPR051535">
    <property type="entry name" value="Siderophore_ABC-ATPase"/>
</dbReference>
<reference evidence="10 11" key="1">
    <citation type="submission" date="2019-02" db="EMBL/GenBank/DDBJ databases">
        <title>Deep-cultivation of Planctomycetes and their phenomic and genomic characterization uncovers novel biology.</title>
        <authorList>
            <person name="Wiegand S."/>
            <person name="Jogler M."/>
            <person name="Boedeker C."/>
            <person name="Pinto D."/>
            <person name="Vollmers J."/>
            <person name="Rivas-Marin E."/>
            <person name="Kohn T."/>
            <person name="Peeters S.H."/>
            <person name="Heuer A."/>
            <person name="Rast P."/>
            <person name="Oberbeckmann S."/>
            <person name="Bunk B."/>
            <person name="Jeske O."/>
            <person name="Meyerdierks A."/>
            <person name="Storesund J.E."/>
            <person name="Kallscheuer N."/>
            <person name="Luecker S."/>
            <person name="Lage O.M."/>
            <person name="Pohl T."/>
            <person name="Merkel B.J."/>
            <person name="Hornburger P."/>
            <person name="Mueller R.-W."/>
            <person name="Bruemmer F."/>
            <person name="Labrenz M."/>
            <person name="Spormann A.M."/>
            <person name="Op Den Camp H."/>
            <person name="Overmann J."/>
            <person name="Amann R."/>
            <person name="Jetten M.S.M."/>
            <person name="Mascher T."/>
            <person name="Medema M.H."/>
            <person name="Devos D.P."/>
            <person name="Kaster A.-K."/>
            <person name="Ovreas L."/>
            <person name="Rohde M."/>
            <person name="Galperin M.Y."/>
            <person name="Jogler C."/>
        </authorList>
    </citation>
    <scope>NUCLEOTIDE SEQUENCE [LARGE SCALE GENOMIC DNA]</scope>
    <source>
        <strain evidence="10 11">Poly51</strain>
    </source>
</reference>
<keyword evidence="6" id="KW-0406">Ion transport</keyword>
<accession>A0A5C6E6Z3</accession>
<evidence type="ECO:0000256" key="1">
    <source>
        <dbReference type="ARBA" id="ARBA00004202"/>
    </source>
</evidence>
<comment type="caution">
    <text evidence="10">The sequence shown here is derived from an EMBL/GenBank/DDBJ whole genome shotgun (WGS) entry which is preliminary data.</text>
</comment>
<evidence type="ECO:0000256" key="4">
    <source>
        <dbReference type="ARBA" id="ARBA00022496"/>
    </source>
</evidence>
<feature type="domain" description="AAA+ ATPase" evidence="9">
    <location>
        <begin position="37"/>
        <end position="216"/>
    </location>
</feature>
<dbReference type="Proteomes" id="UP000318288">
    <property type="component" value="Unassembled WGS sequence"/>
</dbReference>
<proteinExistence type="predicted"/>
<keyword evidence="3" id="KW-1003">Cell membrane</keyword>
<sequence>MSVPFVAYVTLSDDKPLNPDSFPGSLAFTRNLHLDFDSPVTFFVGENGSGKSTLLEAMAVLARLPISGGGLNESGSNHAFAERSVLAESLRLAFIKQPKDRYFFRAETQAHFASLLEQRRNDPDFGGDPYMRYGGRSLHEMSHGEAFLSIMQNRFEHGLFLMDEPESALSPQRQLALLALMHKLVRSGRSQFFIATHSPILLTFPGATIISFDVGKLERIAIEDTTHFQITRDLLNNPEMYWRHLAKPDPEELQGGEPSDEPKSRSRRF</sequence>
<dbReference type="GO" id="GO:0005886">
    <property type="term" value="C:plasma membrane"/>
    <property type="evidence" value="ECO:0007669"/>
    <property type="project" value="UniProtKB-SubCell"/>
</dbReference>
<keyword evidence="11" id="KW-1185">Reference proteome</keyword>
<evidence type="ECO:0000256" key="3">
    <source>
        <dbReference type="ARBA" id="ARBA00022475"/>
    </source>
</evidence>
<dbReference type="RefSeq" id="WP_146462370.1">
    <property type="nucleotide sequence ID" value="NZ_SJPW01000010.1"/>
</dbReference>
<evidence type="ECO:0000256" key="7">
    <source>
        <dbReference type="ARBA" id="ARBA00023136"/>
    </source>
</evidence>
<keyword evidence="5" id="KW-0408">Iron</keyword>
<dbReference type="PANTHER" id="PTHR42771">
    <property type="entry name" value="IRON(3+)-HYDROXAMATE IMPORT ATP-BINDING PROTEIN FHUC"/>
    <property type="match status" value="1"/>
</dbReference>
<keyword evidence="4" id="KW-0410">Iron transport</keyword>
<dbReference type="EMBL" id="SJPW01000010">
    <property type="protein sequence ID" value="TWU44722.1"/>
    <property type="molecule type" value="Genomic_DNA"/>
</dbReference>
<dbReference type="InterPro" id="IPR027417">
    <property type="entry name" value="P-loop_NTPase"/>
</dbReference>
<evidence type="ECO:0000259" key="9">
    <source>
        <dbReference type="SMART" id="SM00382"/>
    </source>
</evidence>
<dbReference type="InterPro" id="IPR003593">
    <property type="entry name" value="AAA+_ATPase"/>
</dbReference>
<feature type="region of interest" description="Disordered" evidence="8">
    <location>
        <begin position="246"/>
        <end position="269"/>
    </location>
</feature>
<gene>
    <name evidence="10" type="primary">cbiO</name>
    <name evidence="10" type="ORF">Poly51_59910</name>
</gene>
<dbReference type="SUPFAM" id="SSF52540">
    <property type="entry name" value="P-loop containing nucleoside triphosphate hydrolases"/>
    <property type="match status" value="1"/>
</dbReference>
<evidence type="ECO:0000313" key="11">
    <source>
        <dbReference type="Proteomes" id="UP000318288"/>
    </source>
</evidence>
<protein>
    <submittedName>
        <fullName evidence="10">Cobalt import ATP-binding protein CbiO</fullName>
        <ecNumber evidence="10">3.6.3.-</ecNumber>
    </submittedName>
</protein>
<keyword evidence="10" id="KW-0547">Nucleotide-binding</keyword>
<name>A0A5C6E6Z3_9BACT</name>
<dbReference type="GO" id="GO:0006302">
    <property type="term" value="P:double-strand break repair"/>
    <property type="evidence" value="ECO:0007669"/>
    <property type="project" value="InterPro"/>
</dbReference>
<comment type="subcellular location">
    <subcellularLocation>
        <location evidence="1">Cell membrane</location>
        <topology evidence="1">Peripheral membrane protein</topology>
    </subcellularLocation>
</comment>
<dbReference type="AlphaFoldDB" id="A0A5C6E6Z3"/>
<dbReference type="GO" id="GO:0006826">
    <property type="term" value="P:iron ion transport"/>
    <property type="evidence" value="ECO:0007669"/>
    <property type="project" value="UniProtKB-KW"/>
</dbReference>
<organism evidence="10 11">
    <name type="scientific">Rubripirellula tenax</name>
    <dbReference type="NCBI Taxonomy" id="2528015"/>
    <lineage>
        <taxon>Bacteria</taxon>
        <taxon>Pseudomonadati</taxon>
        <taxon>Planctomycetota</taxon>
        <taxon>Planctomycetia</taxon>
        <taxon>Pirellulales</taxon>
        <taxon>Pirellulaceae</taxon>
        <taxon>Rubripirellula</taxon>
    </lineage>
</organism>
<dbReference type="PANTHER" id="PTHR42771:SF2">
    <property type="entry name" value="IRON(3+)-HYDROXAMATE IMPORT ATP-BINDING PROTEIN FHUC"/>
    <property type="match status" value="1"/>
</dbReference>
<dbReference type="Pfam" id="PF13476">
    <property type="entry name" value="AAA_23"/>
    <property type="match status" value="1"/>
</dbReference>
<dbReference type="OrthoDB" id="9784297at2"/>
<keyword evidence="10" id="KW-0067">ATP-binding</keyword>